<sequence>MRRQGGHYGSDSSGRGRGRGDGGGRPACGGSAVQLHQQHQNIKSGYQRGRQQEPQALGDNERDPQHDNQWRWERDDAQDKLPQTAMSPTAPFSEGREAPRSYYQNQTMDPRAPLERQSGGDPRSQPHEEDMDIGYEDNNRVMPSFECLEQRFLDDIMKLSKEQTDAEDAENARHRERINAINAQYEEQLLALRARHVSQRDEIVRKESQARQQQFQQMVIQTYPTNNNMGGPSDPRGFNPAPASTGEPHRSYNNSETYDSYRERSRFPGNARDQGYESKVPYPKGRAYDSGSRYY</sequence>
<dbReference type="EMBL" id="JAVIJP010000040">
    <property type="protein sequence ID" value="KAL3626976.1"/>
    <property type="molecule type" value="Genomic_DNA"/>
</dbReference>
<dbReference type="PANTHER" id="PTHR34210:SF1">
    <property type="entry name" value="OS03G0274700 PROTEIN"/>
    <property type="match status" value="1"/>
</dbReference>
<feature type="compositionally biased region" description="Polar residues" evidence="2">
    <location>
        <begin position="34"/>
        <end position="44"/>
    </location>
</feature>
<dbReference type="AlphaFoldDB" id="A0ABD3CAZ1"/>
<proteinExistence type="predicted"/>
<feature type="coiled-coil region" evidence="1">
    <location>
        <begin position="175"/>
        <end position="202"/>
    </location>
</feature>
<gene>
    <name evidence="3" type="ORF">CASFOL_029189</name>
</gene>
<organism evidence="3 4">
    <name type="scientific">Castilleja foliolosa</name>
    <dbReference type="NCBI Taxonomy" id="1961234"/>
    <lineage>
        <taxon>Eukaryota</taxon>
        <taxon>Viridiplantae</taxon>
        <taxon>Streptophyta</taxon>
        <taxon>Embryophyta</taxon>
        <taxon>Tracheophyta</taxon>
        <taxon>Spermatophyta</taxon>
        <taxon>Magnoliopsida</taxon>
        <taxon>eudicotyledons</taxon>
        <taxon>Gunneridae</taxon>
        <taxon>Pentapetalae</taxon>
        <taxon>asterids</taxon>
        <taxon>lamiids</taxon>
        <taxon>Lamiales</taxon>
        <taxon>Orobanchaceae</taxon>
        <taxon>Pedicularideae</taxon>
        <taxon>Castillejinae</taxon>
        <taxon>Castilleja</taxon>
    </lineage>
</organism>
<reference evidence="4" key="1">
    <citation type="journal article" date="2024" name="IScience">
        <title>Strigolactones Initiate the Formation of Haustorium-like Structures in Castilleja.</title>
        <authorList>
            <person name="Buerger M."/>
            <person name="Peterson D."/>
            <person name="Chory J."/>
        </authorList>
    </citation>
    <scope>NUCLEOTIDE SEQUENCE [LARGE SCALE GENOMIC DNA]</scope>
</reference>
<comment type="caution">
    <text evidence="3">The sequence shown here is derived from an EMBL/GenBank/DDBJ whole genome shotgun (WGS) entry which is preliminary data.</text>
</comment>
<evidence type="ECO:0000313" key="3">
    <source>
        <dbReference type="EMBL" id="KAL3626976.1"/>
    </source>
</evidence>
<evidence type="ECO:0000256" key="2">
    <source>
        <dbReference type="SAM" id="MobiDB-lite"/>
    </source>
</evidence>
<feature type="compositionally biased region" description="Basic and acidic residues" evidence="2">
    <location>
        <begin position="59"/>
        <end position="79"/>
    </location>
</feature>
<keyword evidence="1" id="KW-0175">Coiled coil</keyword>
<feature type="region of interest" description="Disordered" evidence="2">
    <location>
        <begin position="223"/>
        <end position="295"/>
    </location>
</feature>
<keyword evidence="4" id="KW-1185">Reference proteome</keyword>
<evidence type="ECO:0000256" key="1">
    <source>
        <dbReference type="SAM" id="Coils"/>
    </source>
</evidence>
<evidence type="ECO:0000313" key="4">
    <source>
        <dbReference type="Proteomes" id="UP001632038"/>
    </source>
</evidence>
<protein>
    <submittedName>
        <fullName evidence="3">Uncharacterized protein</fullName>
    </submittedName>
</protein>
<dbReference type="Proteomes" id="UP001632038">
    <property type="component" value="Unassembled WGS sequence"/>
</dbReference>
<accession>A0ABD3CAZ1</accession>
<feature type="region of interest" description="Disordered" evidence="2">
    <location>
        <begin position="1"/>
        <end position="134"/>
    </location>
</feature>
<dbReference type="PANTHER" id="PTHR34210">
    <property type="entry name" value="OS01G0252900 PROTEIN"/>
    <property type="match status" value="1"/>
</dbReference>
<name>A0ABD3CAZ1_9LAMI</name>